<feature type="region of interest" description="Disordered" evidence="1">
    <location>
        <begin position="247"/>
        <end position="324"/>
    </location>
</feature>
<keyword evidence="3" id="KW-1185">Reference proteome</keyword>
<comment type="caution">
    <text evidence="2">The sequence shown here is derived from an EMBL/GenBank/DDBJ whole genome shotgun (WGS) entry which is preliminary data.</text>
</comment>
<feature type="compositionally biased region" description="Low complexity" evidence="1">
    <location>
        <begin position="280"/>
        <end position="296"/>
    </location>
</feature>
<dbReference type="OrthoDB" id="428159at2759"/>
<feature type="compositionally biased region" description="Polar residues" evidence="1">
    <location>
        <begin position="124"/>
        <end position="133"/>
    </location>
</feature>
<proteinExistence type="predicted"/>
<feature type="region of interest" description="Disordered" evidence="1">
    <location>
        <begin position="81"/>
        <end position="138"/>
    </location>
</feature>
<evidence type="ECO:0000313" key="2">
    <source>
        <dbReference type="EMBL" id="CAI6334124.1"/>
    </source>
</evidence>
<dbReference type="EMBL" id="CAOQHR010000004">
    <property type="protein sequence ID" value="CAI6334124.1"/>
    <property type="molecule type" value="Genomic_DNA"/>
</dbReference>
<sequence length="495" mass="52748">MIRIYLLSILTAQLDIHTIHLDPGKFATMTATNTRTGDEVLESARSSIIRVDIESHEDLSAGPPVYTSSTTAGEETLDAEAVQAEKSAASSSRNGNDAPAVPQPQFDSVNSTHTESLHRAHTSPDISRQTSLPSDLPPDYFTELTNNAASVHIKRCSLLPERPATWLVKRKNMCLCPLSAAVLVKEGLVRQKDLELVSRSSGIKRDPSDPLSAAAFFTYDLVSDVMLGLIQGPVEIGRQAGLRANKATKEQANDNNNNNPYAQHTQTAPQEDSLFRPHTARSLSSPAASTTTTTPLDPRPSRETESQSIESKTSKSSRSAPEAAKQIAIGTGKGLGQIIGAALKAPMTFSHGMTRGFHNVPKLYGEEVHEYENVVDFRSGISVSAKGFGHGVYGGVADLFVKPVLGAQEDGLAGFAKGVGKGVGNIVCKPAAGMIGLVGYSSVGLYKEIQSINFGGRDDAVNVVVGLGEAELEQASDAARLDIVRTWCSVVMRSK</sequence>
<feature type="compositionally biased region" description="Polar residues" evidence="1">
    <location>
        <begin position="260"/>
        <end position="270"/>
    </location>
</feature>
<organism evidence="2 3">
    <name type="scientific">Periconia digitata</name>
    <dbReference type="NCBI Taxonomy" id="1303443"/>
    <lineage>
        <taxon>Eukaryota</taxon>
        <taxon>Fungi</taxon>
        <taxon>Dikarya</taxon>
        <taxon>Ascomycota</taxon>
        <taxon>Pezizomycotina</taxon>
        <taxon>Dothideomycetes</taxon>
        <taxon>Pleosporomycetidae</taxon>
        <taxon>Pleosporales</taxon>
        <taxon>Massarineae</taxon>
        <taxon>Periconiaceae</taxon>
        <taxon>Periconia</taxon>
    </lineage>
</organism>
<dbReference type="AlphaFoldDB" id="A0A9W4UF05"/>
<evidence type="ECO:0000256" key="1">
    <source>
        <dbReference type="SAM" id="MobiDB-lite"/>
    </source>
</evidence>
<feature type="compositionally biased region" description="Polar residues" evidence="1">
    <location>
        <begin position="105"/>
        <end position="114"/>
    </location>
</feature>
<gene>
    <name evidence="2" type="ORF">PDIGIT_LOCUS7178</name>
</gene>
<protein>
    <submittedName>
        <fullName evidence="2">Uncharacterized protein</fullName>
    </submittedName>
</protein>
<feature type="compositionally biased region" description="Low complexity" evidence="1">
    <location>
        <begin position="306"/>
        <end position="319"/>
    </location>
</feature>
<reference evidence="2" key="1">
    <citation type="submission" date="2023-01" db="EMBL/GenBank/DDBJ databases">
        <authorList>
            <person name="Van Ghelder C."/>
            <person name="Rancurel C."/>
        </authorList>
    </citation>
    <scope>NUCLEOTIDE SEQUENCE</scope>
    <source>
        <strain evidence="2">CNCM I-4278</strain>
    </source>
</reference>
<evidence type="ECO:0000313" key="3">
    <source>
        <dbReference type="Proteomes" id="UP001152607"/>
    </source>
</evidence>
<accession>A0A9W4UF05</accession>
<dbReference type="Proteomes" id="UP001152607">
    <property type="component" value="Unassembled WGS sequence"/>
</dbReference>
<name>A0A9W4UF05_9PLEO</name>